<evidence type="ECO:0000313" key="2">
    <source>
        <dbReference type="Proteomes" id="UP000198727"/>
    </source>
</evidence>
<evidence type="ECO:0000313" key="1">
    <source>
        <dbReference type="EMBL" id="SFQ65369.1"/>
    </source>
</evidence>
<accession>A0A1I6A9K8</accession>
<proteinExistence type="predicted"/>
<protein>
    <submittedName>
        <fullName evidence="1">Uncharacterized conserved protein, DUF2267 family</fullName>
    </submittedName>
</protein>
<dbReference type="STRING" id="587909.SAMN05421810_111201"/>
<dbReference type="Pfam" id="PF10025">
    <property type="entry name" value="DUF2267"/>
    <property type="match status" value="1"/>
</dbReference>
<dbReference type="InterPro" id="IPR018727">
    <property type="entry name" value="DUF2267"/>
</dbReference>
<organism evidence="1 2">
    <name type="scientific">Amycolatopsis arida</name>
    <dbReference type="NCBI Taxonomy" id="587909"/>
    <lineage>
        <taxon>Bacteria</taxon>
        <taxon>Bacillati</taxon>
        <taxon>Actinomycetota</taxon>
        <taxon>Actinomycetes</taxon>
        <taxon>Pseudonocardiales</taxon>
        <taxon>Pseudonocardiaceae</taxon>
        <taxon>Amycolatopsis</taxon>
    </lineage>
</organism>
<dbReference type="EMBL" id="FOWW01000011">
    <property type="protein sequence ID" value="SFQ65369.1"/>
    <property type="molecule type" value="Genomic_DNA"/>
</dbReference>
<gene>
    <name evidence="1" type="ORF">SAMN05421810_111201</name>
</gene>
<dbReference type="InterPro" id="IPR038282">
    <property type="entry name" value="DUF2267_sf"/>
</dbReference>
<name>A0A1I6A9K8_9PSEU</name>
<keyword evidence="2" id="KW-1185">Reference proteome</keyword>
<dbReference type="RefSeq" id="WP_092535670.1">
    <property type="nucleotide sequence ID" value="NZ_FOWW01000011.1"/>
</dbReference>
<dbReference type="Proteomes" id="UP000198727">
    <property type="component" value="Unassembled WGS sequence"/>
</dbReference>
<dbReference type="Gene3D" id="1.10.490.110">
    <property type="entry name" value="Uncharacterized conserved protein DUF2267"/>
    <property type="match status" value="1"/>
</dbReference>
<dbReference type="AlphaFoldDB" id="A0A1I6A9K8"/>
<sequence>MKEHDIVAKVREIAGLEDNDHAAAATRATLEVLAQRLAGREPHDLAAQLPPAIAEALPDTGSGEEFGLGEFYRRVAAAEGRDCTLDGAREHARAVVAVIRQTVTEGELDDLVAQLPQEYRHDLLATAPVHEQRRT</sequence>
<reference evidence="2" key="1">
    <citation type="submission" date="2016-10" db="EMBL/GenBank/DDBJ databases">
        <authorList>
            <person name="Varghese N."/>
            <person name="Submissions S."/>
        </authorList>
    </citation>
    <scope>NUCLEOTIDE SEQUENCE [LARGE SCALE GENOMIC DNA]</scope>
    <source>
        <strain evidence="2">CGMCC 4.5579</strain>
    </source>
</reference>
<dbReference type="OrthoDB" id="952780at2"/>